<dbReference type="EMBL" id="JBHTKJ010000018">
    <property type="protein sequence ID" value="MFD1038404.1"/>
    <property type="molecule type" value="Genomic_DNA"/>
</dbReference>
<evidence type="ECO:0000256" key="1">
    <source>
        <dbReference type="ARBA" id="ARBA00001974"/>
    </source>
</evidence>
<proteinExistence type="predicted"/>
<evidence type="ECO:0000256" key="4">
    <source>
        <dbReference type="SAM" id="Coils"/>
    </source>
</evidence>
<dbReference type="Proteomes" id="UP001597040">
    <property type="component" value="Unassembled WGS sequence"/>
</dbReference>
<reference evidence="7" key="1">
    <citation type="journal article" date="2019" name="Int. J. Syst. Evol. Microbiol.">
        <title>The Global Catalogue of Microorganisms (GCM) 10K type strain sequencing project: providing services to taxonomists for standard genome sequencing and annotation.</title>
        <authorList>
            <consortium name="The Broad Institute Genomics Platform"/>
            <consortium name="The Broad Institute Genome Sequencing Center for Infectious Disease"/>
            <person name="Wu L."/>
            <person name="Ma J."/>
        </authorList>
    </citation>
    <scope>NUCLEOTIDE SEQUENCE [LARGE SCALE GENOMIC DNA]</scope>
    <source>
        <strain evidence="7">CCUG 56754</strain>
    </source>
</reference>
<feature type="coiled-coil region" evidence="4">
    <location>
        <begin position="340"/>
        <end position="377"/>
    </location>
</feature>
<keyword evidence="4" id="KW-0175">Coiled coil</keyword>
<dbReference type="SUPFAM" id="SSF51905">
    <property type="entry name" value="FAD/NAD(P)-binding domain"/>
    <property type="match status" value="1"/>
</dbReference>
<sequence>MEKILIVGAGPVGLSAALSLAKNKVPVTIIEAESQLTTVPKASTLHPPTLEIFDELGIFDEVKEKSLIVESFQQWDRGNNKIVAELKLEVLKDETKYPYRFQCEQHHLTEIIQKELKENENIDIFFDSPLEKLKQVGEKVEVTINRNGKEVKETYDFVIGADGASSVVRKSQNIPFSGLTYPQHHLLICVEDHDFTEDYPGLSPVSYFSDSEEWVALIQNLSMWKFLIPLDPKIEDQLDDEYIQDKIRKFSGRAKTFNIVHWVVYRAHQRVADKFLVNRVAIIGDAAHVNNPLGGMGMNSGVHDAYFLSNYLTRVYHNKESLDILKGFERERQTSAKEEVQKHTIKNEEAASNEEEIEKRKKEMQEMMNDREKMKRYLLETSMIKGFNNRRITDTDKEVVYDD</sequence>
<dbReference type="Gene3D" id="3.30.70.2450">
    <property type="match status" value="1"/>
</dbReference>
<dbReference type="InterPro" id="IPR050641">
    <property type="entry name" value="RIFMO-like"/>
</dbReference>
<evidence type="ECO:0000256" key="3">
    <source>
        <dbReference type="ARBA" id="ARBA00022827"/>
    </source>
</evidence>
<accession>A0ABW3LLQ5</accession>
<dbReference type="PANTHER" id="PTHR43004:SF19">
    <property type="entry name" value="BINDING MONOOXYGENASE, PUTATIVE (JCVI)-RELATED"/>
    <property type="match status" value="1"/>
</dbReference>
<dbReference type="Pfam" id="PF01494">
    <property type="entry name" value="FAD_binding_3"/>
    <property type="match status" value="1"/>
</dbReference>
<organism evidence="6 7">
    <name type="scientific">Virgibacillus byunsanensis</name>
    <dbReference type="NCBI Taxonomy" id="570945"/>
    <lineage>
        <taxon>Bacteria</taxon>
        <taxon>Bacillati</taxon>
        <taxon>Bacillota</taxon>
        <taxon>Bacilli</taxon>
        <taxon>Bacillales</taxon>
        <taxon>Bacillaceae</taxon>
        <taxon>Virgibacillus</taxon>
    </lineage>
</organism>
<feature type="domain" description="FAD-binding" evidence="5">
    <location>
        <begin position="3"/>
        <end position="341"/>
    </location>
</feature>
<dbReference type="PRINTS" id="PR00420">
    <property type="entry name" value="RNGMNOXGNASE"/>
</dbReference>
<comment type="caution">
    <text evidence="6">The sequence shown here is derived from an EMBL/GenBank/DDBJ whole genome shotgun (WGS) entry which is preliminary data.</text>
</comment>
<evidence type="ECO:0000313" key="7">
    <source>
        <dbReference type="Proteomes" id="UP001597040"/>
    </source>
</evidence>
<keyword evidence="3" id="KW-0274">FAD</keyword>
<protein>
    <submittedName>
        <fullName evidence="6">FAD-dependent oxidoreductase</fullName>
    </submittedName>
</protein>
<name>A0ABW3LLQ5_9BACI</name>
<dbReference type="InterPro" id="IPR002938">
    <property type="entry name" value="FAD-bd"/>
</dbReference>
<gene>
    <name evidence="6" type="ORF">ACFQ3N_08325</name>
</gene>
<dbReference type="PANTHER" id="PTHR43004">
    <property type="entry name" value="TRK SYSTEM POTASSIUM UPTAKE PROTEIN"/>
    <property type="match status" value="1"/>
</dbReference>
<dbReference type="RefSeq" id="WP_390361354.1">
    <property type="nucleotide sequence ID" value="NZ_JBHTKJ010000018.1"/>
</dbReference>
<evidence type="ECO:0000259" key="5">
    <source>
        <dbReference type="Pfam" id="PF01494"/>
    </source>
</evidence>
<dbReference type="Gene3D" id="3.50.50.60">
    <property type="entry name" value="FAD/NAD(P)-binding domain"/>
    <property type="match status" value="1"/>
</dbReference>
<keyword evidence="2" id="KW-0285">Flavoprotein</keyword>
<evidence type="ECO:0000256" key="2">
    <source>
        <dbReference type="ARBA" id="ARBA00022630"/>
    </source>
</evidence>
<comment type="cofactor">
    <cofactor evidence="1">
        <name>FAD</name>
        <dbReference type="ChEBI" id="CHEBI:57692"/>
    </cofactor>
</comment>
<keyword evidence="7" id="KW-1185">Reference proteome</keyword>
<evidence type="ECO:0000313" key="6">
    <source>
        <dbReference type="EMBL" id="MFD1038404.1"/>
    </source>
</evidence>
<dbReference type="InterPro" id="IPR036188">
    <property type="entry name" value="FAD/NAD-bd_sf"/>
</dbReference>